<reference evidence="3 6" key="3">
    <citation type="journal article" date="2017" name="Nat. Microbiol.">
        <title>Natural product diversity associated with the nematode symbionts Photorhabdus and Xenorhabdus.</title>
        <authorList>
            <person name="Tobias N.J."/>
            <person name="Wolff H."/>
            <person name="Djahanschiri B."/>
            <person name="Grundmann F."/>
            <person name="Kronenwerth M."/>
            <person name="Shi Y.M."/>
            <person name="Simonyi S."/>
            <person name="Grun P."/>
            <person name="Shapiro-Ilan D."/>
            <person name="Pidot S.J."/>
            <person name="Stinear T.P."/>
            <person name="Ebersberger I."/>
            <person name="Bode H.B."/>
        </authorList>
    </citation>
    <scope>NUCLEOTIDE SEQUENCE [LARGE SCALE GENOMIC DNA]</scope>
    <source>
        <strain evidence="3 6">DSM 16336</strain>
    </source>
</reference>
<dbReference type="GO" id="GO:0015666">
    <property type="term" value="F:restriction endodeoxyribonuclease activity"/>
    <property type="evidence" value="ECO:0007669"/>
    <property type="project" value="TreeGrafter"/>
</dbReference>
<dbReference type="PANTHER" id="PTHR30015:SF7">
    <property type="entry name" value="TYPE IV METHYL-DIRECTED RESTRICTION ENZYME ECOKMRR"/>
    <property type="match status" value="1"/>
</dbReference>
<dbReference type="PANTHER" id="PTHR30015">
    <property type="entry name" value="MRR RESTRICTION SYSTEM PROTEIN"/>
    <property type="match status" value="1"/>
</dbReference>
<keyword evidence="1" id="KW-0812">Transmembrane</keyword>
<feature type="domain" description="Restriction endonuclease type IV Mrr" evidence="2">
    <location>
        <begin position="82"/>
        <end position="191"/>
    </location>
</feature>
<dbReference type="GO" id="GO:0009307">
    <property type="term" value="P:DNA restriction-modification system"/>
    <property type="evidence" value="ECO:0007669"/>
    <property type="project" value="InterPro"/>
</dbReference>
<evidence type="ECO:0000259" key="2">
    <source>
        <dbReference type="Pfam" id="PF04471"/>
    </source>
</evidence>
<gene>
    <name evidence="3" type="ORF">Xinn_03841</name>
    <name evidence="4" type="ORF">XIS1_790005</name>
</gene>
<keyword evidence="3" id="KW-0540">Nuclease</keyword>
<evidence type="ECO:0000313" key="4">
    <source>
        <dbReference type="EMBL" id="SIP74693.1"/>
    </source>
</evidence>
<keyword evidence="3" id="KW-0255">Endonuclease</keyword>
<dbReference type="EMBL" id="NIBU01000096">
    <property type="protein sequence ID" value="PHM28336.1"/>
    <property type="molecule type" value="Genomic_DNA"/>
</dbReference>
<evidence type="ECO:0000256" key="1">
    <source>
        <dbReference type="SAM" id="Phobius"/>
    </source>
</evidence>
<dbReference type="GO" id="GO:0003677">
    <property type="term" value="F:DNA binding"/>
    <property type="evidence" value="ECO:0007669"/>
    <property type="project" value="InterPro"/>
</dbReference>
<proteinExistence type="predicted"/>
<dbReference type="SUPFAM" id="SSF52980">
    <property type="entry name" value="Restriction endonuclease-like"/>
    <property type="match status" value="1"/>
</dbReference>
<keyword evidence="6" id="KW-1185">Reference proteome</keyword>
<evidence type="ECO:0000313" key="5">
    <source>
        <dbReference type="Proteomes" id="UP000196435"/>
    </source>
</evidence>
<dbReference type="Gene3D" id="3.40.1350.10">
    <property type="match status" value="1"/>
</dbReference>
<reference evidence="4" key="2">
    <citation type="submission" date="2016-12" db="EMBL/GenBank/DDBJ databases">
        <authorList>
            <person name="Song W.-J."/>
            <person name="Kurnit D.M."/>
        </authorList>
    </citation>
    <scope>NUCLEOTIDE SEQUENCE [LARGE SCALE GENOMIC DNA]</scope>
    <source>
        <strain evidence="4">HGB1681</strain>
    </source>
</reference>
<keyword evidence="1" id="KW-0472">Membrane</keyword>
<accession>A0A1N6N0P0</accession>
<dbReference type="InterPro" id="IPR011335">
    <property type="entry name" value="Restrct_endonuc-II-like"/>
</dbReference>
<protein>
    <submittedName>
        <fullName evidence="4">Putative membrane protein</fullName>
    </submittedName>
    <submittedName>
        <fullName evidence="3">Restriction endonuclease</fullName>
    </submittedName>
</protein>
<feature type="transmembrane region" description="Helical" evidence="1">
    <location>
        <begin position="24"/>
        <end position="44"/>
    </location>
</feature>
<dbReference type="Proteomes" id="UP000224871">
    <property type="component" value="Unassembled WGS sequence"/>
</dbReference>
<dbReference type="EMBL" id="FTLG01000224">
    <property type="protein sequence ID" value="SIP74693.1"/>
    <property type="molecule type" value="Genomic_DNA"/>
</dbReference>
<dbReference type="RefSeq" id="WP_169923628.1">
    <property type="nucleotide sequence ID" value="NZ_CAWNQC010000299.1"/>
</dbReference>
<dbReference type="InterPro" id="IPR011856">
    <property type="entry name" value="tRNA_endonuc-like_dom_sf"/>
</dbReference>
<dbReference type="InterPro" id="IPR052906">
    <property type="entry name" value="Type_IV_Methyl-Rstrct_Enzyme"/>
</dbReference>
<name>A0A1N6N0P0_9GAMM</name>
<dbReference type="AlphaFoldDB" id="A0A1N6N0P0"/>
<dbReference type="Proteomes" id="UP000196435">
    <property type="component" value="Unassembled WGS sequence"/>
</dbReference>
<sequence>MIPTHIYVTIIPTPLRATVAENPFLFLGLGVLFLCIVLIISHATEQFFSKKSTRHRNYYKTANRVLKKLPTLKNDGSRLNYLRQINPYVFEELLLLAFKKQGFKVKRNKSYSGDGGIDGKVWIGGKCYLIQAKRYSQAINPNHIDEFGKVLQYMNCDGLFIHTGRTGEKSIYHSAKYPIYIISGKRLLDLLSGNFTFQPKNKINYEKVILGEKK</sequence>
<evidence type="ECO:0000313" key="3">
    <source>
        <dbReference type="EMBL" id="PHM28336.1"/>
    </source>
</evidence>
<dbReference type="InterPro" id="IPR007560">
    <property type="entry name" value="Restrct_endonuc_IV_Mrr"/>
</dbReference>
<dbReference type="Pfam" id="PF04471">
    <property type="entry name" value="Mrr_cat"/>
    <property type="match status" value="1"/>
</dbReference>
<keyword evidence="3" id="KW-0378">Hydrolase</keyword>
<evidence type="ECO:0000313" key="6">
    <source>
        <dbReference type="Proteomes" id="UP000224871"/>
    </source>
</evidence>
<organism evidence="4 5">
    <name type="scientific">Xenorhabdus innexi</name>
    <dbReference type="NCBI Taxonomy" id="290109"/>
    <lineage>
        <taxon>Bacteria</taxon>
        <taxon>Pseudomonadati</taxon>
        <taxon>Pseudomonadota</taxon>
        <taxon>Gammaproteobacteria</taxon>
        <taxon>Enterobacterales</taxon>
        <taxon>Morganellaceae</taxon>
        <taxon>Xenorhabdus</taxon>
    </lineage>
</organism>
<keyword evidence="1" id="KW-1133">Transmembrane helix</keyword>
<reference evidence="5" key="1">
    <citation type="submission" date="2016-12" db="EMBL/GenBank/DDBJ databases">
        <authorList>
            <person name="Gaudriault S."/>
        </authorList>
    </citation>
    <scope>NUCLEOTIDE SEQUENCE [LARGE SCALE GENOMIC DNA]</scope>
    <source>
        <strain evidence="5">HGB1681 (deposited as PTA-6826 in the American Type Culture Collection)</strain>
    </source>
</reference>